<dbReference type="Proteomes" id="UP000638648">
    <property type="component" value="Unassembled WGS sequence"/>
</dbReference>
<accession>A0A927N677</accession>
<dbReference type="GO" id="GO:0032259">
    <property type="term" value="P:methylation"/>
    <property type="evidence" value="ECO:0007669"/>
    <property type="project" value="UniProtKB-KW"/>
</dbReference>
<protein>
    <submittedName>
        <fullName evidence="2">SAM-dependent methyltransferase</fullName>
    </submittedName>
</protein>
<dbReference type="PANTHER" id="PTHR43591">
    <property type="entry name" value="METHYLTRANSFERASE"/>
    <property type="match status" value="1"/>
</dbReference>
<keyword evidence="2" id="KW-0808">Transferase</keyword>
<organism evidence="2 3">
    <name type="scientific">Actinopolymorpha pittospori</name>
    <dbReference type="NCBI Taxonomy" id="648752"/>
    <lineage>
        <taxon>Bacteria</taxon>
        <taxon>Bacillati</taxon>
        <taxon>Actinomycetota</taxon>
        <taxon>Actinomycetes</taxon>
        <taxon>Propionibacteriales</taxon>
        <taxon>Actinopolymorphaceae</taxon>
        <taxon>Actinopolymorpha</taxon>
    </lineage>
</organism>
<reference evidence="2" key="1">
    <citation type="submission" date="2020-10" db="EMBL/GenBank/DDBJ databases">
        <title>Sequencing the genomes of 1000 actinobacteria strains.</title>
        <authorList>
            <person name="Klenk H.-P."/>
        </authorList>
    </citation>
    <scope>NUCLEOTIDE SEQUENCE</scope>
    <source>
        <strain evidence="2">DSM 45354</strain>
    </source>
</reference>
<keyword evidence="2" id="KW-0489">Methyltransferase</keyword>
<dbReference type="InterPro" id="IPR029063">
    <property type="entry name" value="SAM-dependent_MTases_sf"/>
</dbReference>
<dbReference type="GO" id="GO:0008757">
    <property type="term" value="F:S-adenosylmethionine-dependent methyltransferase activity"/>
    <property type="evidence" value="ECO:0007669"/>
    <property type="project" value="InterPro"/>
</dbReference>
<evidence type="ECO:0000259" key="1">
    <source>
        <dbReference type="Pfam" id="PF08241"/>
    </source>
</evidence>
<comment type="caution">
    <text evidence="2">The sequence shown here is derived from an EMBL/GenBank/DDBJ whole genome shotgun (WGS) entry which is preliminary data.</text>
</comment>
<name>A0A927N677_9ACTN</name>
<evidence type="ECO:0000313" key="3">
    <source>
        <dbReference type="Proteomes" id="UP000638648"/>
    </source>
</evidence>
<dbReference type="PANTHER" id="PTHR43591:SF99">
    <property type="entry name" value="OS06G0646000 PROTEIN"/>
    <property type="match status" value="1"/>
</dbReference>
<evidence type="ECO:0000313" key="2">
    <source>
        <dbReference type="EMBL" id="MBE1612899.1"/>
    </source>
</evidence>
<keyword evidence="3" id="KW-1185">Reference proteome</keyword>
<feature type="domain" description="Methyltransferase type 11" evidence="1">
    <location>
        <begin position="66"/>
        <end position="160"/>
    </location>
</feature>
<proteinExistence type="predicted"/>
<dbReference type="AlphaFoldDB" id="A0A927N677"/>
<dbReference type="Gene3D" id="3.40.50.150">
    <property type="entry name" value="Vaccinia Virus protein VP39"/>
    <property type="match status" value="1"/>
</dbReference>
<dbReference type="SUPFAM" id="SSF53335">
    <property type="entry name" value="S-adenosyl-L-methionine-dependent methyltransferases"/>
    <property type="match status" value="1"/>
</dbReference>
<gene>
    <name evidence="2" type="ORF">HEB94_009747</name>
</gene>
<dbReference type="InterPro" id="IPR013216">
    <property type="entry name" value="Methyltransf_11"/>
</dbReference>
<sequence length="258" mass="28594">MGNQPVEELPEHVRRNREAWDTDISAFFADRARAQWAAEPHWGVWAIPQQDLPVLPADLAGKDLIELGCGTAYVSAWAARAGARPVGIDNSERQLAAARACQDEFDIRFPLLHGNAEQVPLPDASFDVAISEHGASSWCDPYRWIPEAARLLRPGGELVFMRSSDLLTLCTPATGAAGDTLLRPQFGMSRIADDEGGVNFALPHGPMIRLLRESGFVLEDLIEVYPGENASTDYDYVELEWARQWPSEEVWKARRVAS</sequence>
<dbReference type="Pfam" id="PF08241">
    <property type="entry name" value="Methyltransf_11"/>
    <property type="match status" value="1"/>
</dbReference>
<dbReference type="CDD" id="cd02440">
    <property type="entry name" value="AdoMet_MTases"/>
    <property type="match status" value="1"/>
</dbReference>
<dbReference type="EMBL" id="JADBEM010000001">
    <property type="protein sequence ID" value="MBE1612899.1"/>
    <property type="molecule type" value="Genomic_DNA"/>
</dbReference>